<reference evidence="1" key="1">
    <citation type="journal article" date="2014" name="Int. J. Syst. Evol. Microbiol.">
        <title>Complete genome of a new Firmicutes species belonging to the dominant human colonic microbiota ('Ruminococcus bicirculans') reveals two chromosomes and a selective capacity to utilize plant glucans.</title>
        <authorList>
            <consortium name="NISC Comparative Sequencing Program"/>
            <person name="Wegmann U."/>
            <person name="Louis P."/>
            <person name="Goesmann A."/>
            <person name="Henrissat B."/>
            <person name="Duncan S.H."/>
            <person name="Flint H.J."/>
        </authorList>
    </citation>
    <scope>NUCLEOTIDE SEQUENCE</scope>
    <source>
        <strain evidence="1">CECT 7398</strain>
    </source>
</reference>
<dbReference type="EMBL" id="JAUFQC010000017">
    <property type="protein sequence ID" value="MDN3611190.1"/>
    <property type="molecule type" value="Genomic_DNA"/>
</dbReference>
<comment type="caution">
    <text evidence="1">The sequence shown here is derived from an EMBL/GenBank/DDBJ whole genome shotgun (WGS) entry which is preliminary data.</text>
</comment>
<proteinExistence type="predicted"/>
<sequence length="217" mass="24706">MNPFSISITHCELQKSSDVVPNTVIDSMLRAKKSESKARQRIAATIRKARVQRDQAHHSAAEIIQKAQLHAKQLEDEWREQAQKQAVAETLTWMVNEANLERSLIESLKGRISQQVRRVIEQWATDQDMSQFLVKRLSDQIAYQSGKGALKLHVSRAHFQTMKDSFGDNMEVELKEELASSQAELSSNSVVIRLDLEQHLQSLLDSFSCKHDQQSLA</sequence>
<organism evidence="1 3">
    <name type="scientific">Vibrio ostreicida</name>
    <dbReference type="NCBI Taxonomy" id="526588"/>
    <lineage>
        <taxon>Bacteria</taxon>
        <taxon>Pseudomonadati</taxon>
        <taxon>Pseudomonadota</taxon>
        <taxon>Gammaproteobacteria</taxon>
        <taxon>Vibrionales</taxon>
        <taxon>Vibrionaceae</taxon>
        <taxon>Vibrio</taxon>
    </lineage>
</organism>
<gene>
    <name evidence="1" type="ORF">QWZ16_09955</name>
    <name evidence="2" type="ORF">QWZ16_16270</name>
</gene>
<dbReference type="EMBL" id="JAUFQC010000001">
    <property type="protein sequence ID" value="MDN3610022.1"/>
    <property type="molecule type" value="Genomic_DNA"/>
</dbReference>
<evidence type="ECO:0000313" key="2">
    <source>
        <dbReference type="EMBL" id="MDN3611190.1"/>
    </source>
</evidence>
<accession>A0ABT8BSB1</accession>
<name>A0ABT8BSB1_9VIBR</name>
<reference evidence="1" key="3">
    <citation type="submission" date="2023-06" db="EMBL/GenBank/DDBJ databases">
        <authorList>
            <person name="Lucena T."/>
            <person name="Sun Q."/>
        </authorList>
    </citation>
    <scope>NUCLEOTIDE SEQUENCE</scope>
    <source>
        <strain evidence="1">CECT 7398</strain>
    </source>
</reference>
<dbReference type="Proteomes" id="UP001238540">
    <property type="component" value="Unassembled WGS sequence"/>
</dbReference>
<dbReference type="RefSeq" id="WP_076587934.1">
    <property type="nucleotide sequence ID" value="NZ_JABEYA020000017.1"/>
</dbReference>
<reference evidence="3" key="2">
    <citation type="journal article" date="2019" name="Int. J. Syst. Evol. Microbiol.">
        <title>The Global Catalogue of Microorganisms (GCM) 10K type strain sequencing project: providing services to taxonomists for standard genome sequencing and annotation.</title>
        <authorList>
            <consortium name="The Broad Institute Genomics Platform"/>
            <consortium name="The Broad Institute Genome Sequencing Center for Infectious Disease"/>
            <person name="Wu L."/>
            <person name="Ma J."/>
        </authorList>
    </citation>
    <scope>NUCLEOTIDE SEQUENCE [LARGE SCALE GENOMIC DNA]</scope>
    <source>
        <strain evidence="3">CECT 7398</strain>
    </source>
</reference>
<protein>
    <submittedName>
        <fullName evidence="1">Type III secretion protein</fullName>
    </submittedName>
</protein>
<evidence type="ECO:0000313" key="3">
    <source>
        <dbReference type="Proteomes" id="UP001238540"/>
    </source>
</evidence>
<evidence type="ECO:0000313" key="1">
    <source>
        <dbReference type="EMBL" id="MDN3610022.1"/>
    </source>
</evidence>
<keyword evidence="3" id="KW-1185">Reference proteome</keyword>